<dbReference type="EMBL" id="FNVU01000022">
    <property type="protein sequence ID" value="SEG90513.1"/>
    <property type="molecule type" value="Genomic_DNA"/>
</dbReference>
<feature type="compositionally biased region" description="Low complexity" evidence="1">
    <location>
        <begin position="672"/>
        <end position="693"/>
    </location>
</feature>
<feature type="region of interest" description="Disordered" evidence="1">
    <location>
        <begin position="1240"/>
        <end position="1300"/>
    </location>
</feature>
<feature type="region of interest" description="Disordered" evidence="1">
    <location>
        <begin position="227"/>
        <end position="714"/>
    </location>
</feature>
<dbReference type="Gene3D" id="3.90.1240.10">
    <property type="entry name" value="Metalloproteases ('zincins'), catalytic domain like"/>
    <property type="match status" value="1"/>
</dbReference>
<sequence length="4258" mass="455014">MADYDVTPIRALAQQWIQNSEDLFGHMAAIDGSMNTMAGGWPGKAGQAAQVVWDGSGQGGPSILAELVNAASVANEIGQAINNYADELQKTIKEINKQHLIEALAAIFGLILGGVTLGLAGILGEIAAAVGELVARLATSIESIAMSAEALGSVATFVTDQVINVAITLGTDISSQSIASRIVGGPNTIDWSGEGINLALGVWAGFGMHGGEHFDADGANVEVPKVPRTPSGEGVPDVTPHVPTTSTPSADVGGLHLPPGVDGGITGARGLTSVPMNSVVETDHAPLPGAGPGGPVVGTPRTDIGGPRAAAPVPDGSHPDAGGPGRTSPTQVPGTSVTDIGGANPPVRQVASGADGGRPPHTVRGDAGPTPGIETSVGGRTDAMRGTLNAGRGDAGSAPGNAHAGRDGADTLAGKPNAFLDASPRGAGGGEAAVHGGAGAAHEATGGSGTPLRAGTTEGPGTRPAGTPAGSEGRGGGDAVAPAPGRPAGSAGPDGSAPGGRDVPQGGREVVGAGAEPNSGSGVPSSGELHAGGTPPTGRHRSATGTETDAAATGREDTRWETSAAPGTLEGAGHRDGALMSPASEAPPGRPHDVGAGGPAAARGDAGGHADGHEAARATESAGTPSRPGHDQAVQPAHDPGPAARDGAQAAHDRGLTGHDGTRPAHDRGPTGHDPVPAAAHHAPGSGAAATPGHEPPRPGHEPAHPDPDGAKSAQWTAFKERQAEQNRPLVEAEDRLDLDRAGLDAAWREGHATFARHDLFDGGGVPKDGIEAASARWQWRADITRAFRDEIDRTGHVSSEAYDHILGNAKASAYKYLVRADRFGRFEVRFKQQLEEYRANRFAHADDLPAFGTAPTRYAYDHGLGAYVKDDGKVYGHPQEDTGPGRGRIAEDAGTDVTVDHFRDRSHDFNALEQFYLHKRDELARILAEFLRDPERTGGLPASTGRRIEGILDDAPQDISRLADREHDISVATKEEFDDIVRWNAKDGEMTDDVAERVRLDFRRDLRADHDLVFAHGDGDGPRALWELTSARAIDDLPGRIAREQFVRSRVGEETLHAEHRLAQLGEDFQAHFGDGGRQRVTGAYLDAVRTGADRHFTERWGADGKAGDAGVQWADARDRLRSSLPARIRHEGDLQAVVGASAHDFHEIVGHPGSSESAHLYEDTLSRLGDDFRTERVARYDELFATEGHRTDAWLAHESHHEDGFQQRLDHLQDGDYFPDVRSVNYPAFRDWRADQRATPGETAPDHPDPIPSRTPDHPEPAPSRPAVPDDDAHGAAAADRDARTGTEGPAPHPGEHAADQLQVTADPVPAERGTAGVRPAVDHGPREAARAERGETAGSRREEHEPPQESARDDVRDGLRDDLGDGARILDPRAEVHRLLREATQFTFSDAQVDHARQELLEEDPSLADLPVRVQATLVGAALVRPERELVSAVTGRLLERTGRYPDSGEIHRAHQQLQEQFPDEFGQFTQEQRAGIVTAHLLDQRALTDEVRERLEGQHVTLPQVSSAHGRLVARYGSEFGHLDLQARADIVAGTLPAHLSGTDAVAGAVPAASEARVAAGQHEWKGWGKRTKKSTGTPVQPVLRDEESGFPGISVRWDPEVDPTFLLTVQAQLRRIAERPVGKALLEGIGNSGTTSRLPAWQQAKVKIQRVGAGTVIGDGPRFMAHGGNVTMPINGEAASDRERGTLSLVKYNPNAWETADGLRPPFIGLAHELIHVWRNLNGRSAVGAADDEGQVVGFREAAELEITENRIRAEHGLAPRRTYTGVVSGARDDSALGPVEPGPSAPVRAGLEHVRGREHTYVPFAWGRKGKLSAEAQRLLDATAARLVEAGVRNWRQGVPLPKVRATGYGNSTRSREEVPRAVETGGLRARYVGDALRGRVEALLRDVPGPKPSAGDFAIDRVSGGRREDVLARAGVSDRAQEDALAKVGRSVTVTVDHDQPQVVLGGPGEHPVEVAKNLHFVWLGGELSEAARRNLDRWREAAGRADWSVHLWTDRSAWQANAGHFDGLSAAGWHVHDTPDALFAAEDSTAREMLDLARGHGAFAVASDAIRYGALRRFGGASVDVDIAPGSVRLPEEPFVMDRDGLPFFAPSVRDRGHLEFVLDRIEDQAAEWGVPVPPRDEEPLARASDHQYGIGDLDNNLIVAPAGSAFVDDLLAHLRAPHTPGFPATAGDLRQDGPEVTGPPHVKRRLEQFLGHRWPTGSEYDGSGGRVSYATAFRRHHLTFDPAQRAMWRGLDLLTAESEHQEHLPAAASADTPVPETARTPEPGQETTGVHQPAAQVEFGPSATPSEERLVQREGTDDTSGEPATRFGLASFGEEYKGPMTAGMVARMLAGYRAVSTDAEVRGLLDEVAPLVEEISYLGPGAVGTVPRMYWPRGQETPGSGGHTAHPDSGTRIVLSATPYVEDQIATLVHELVHVSVHRRYGNEENADPALLDAPGSVRRFEAYVRSRVVQLVRLLPTSGMPQGWREASRDKLVVHVGTGPTREYDGVLAQLLIWSDLYGDVRSDYHRLVGDLVAETRAWRAAGSVTLPQAVVEDDGVDSLRAAAVSPVAHPPHVQVTFAEGERTTVAGDGLDVVDAFARTVARTAEHHARRGLPLPEVVVTGYGNGARLPRIGGEADPGTAGAGRAAAVADAFRTSLLRASRDQPAPVPAGVRITAVTAERAALPPGTADEGYRQNLKARRTAVIEMIEHAAGFDPFASEERFAQREHEQENGQGQAPEQVAEPIPRRTVAAVPRVAAEPVGSARQAPGEPVTRATESPQAARKSVSLDDLYGPAVQPKTVKRAEKDDGEPARVRLNPLWYPLDDFEPALLERDGVWVYAIDEEGRVFLGSEDVWSIAGEEERQELLAGLRTVRPELTEGELRESLNDQGVPTVGAGFDASGATVVGSARVGGELFRDPLTGRWTIDASSRYVGDVVRPGVPADTVTRWVRNAADRISSVLGMPILARSAGQPTISHGALVTGTGTAELDRDYGPLAGPKKVKDHERDPADTSQVRLNPLWYRLEDFTPALLQRTGGSWQYAVDEDGEISLGSDQVLALMTEEELHQLLDRMRRADPDLTLDELRTALEDRGHPTVAAGFRADGTTAVRPARISGELSYNPVSQGWELNNKSGRYMSFKIRSGLDPAAAGHWLASTARRISERVGVSVTPVLFKNAAASAPAPREAHDETAPAPRQEIGEEAREEIRAGKRPSTGAFEEATPAGDAADEHGQAMLEYAEAAREVVEAVTALTEVQRRVEGAGSSADAGSAAVRGERLAAAEERLDAAEHRMVDLGLGDLSGRDDPLLPAGLSELPAGRFRAVMAQARDVLGAPPVVFGSHRDLRAAGDAYDAARVAVAQELVAGGTETARELAAGFSEELGTDPEQLTAGMLEVAGVDLTGFFREAEQELDAELADLREDLDRRVRTANAAQALLLLDPRSAGPRHQAPTEAEREIAELRERIGRGQRELTARKKQLLTALLGSFEEALRGEVTERPLTEDEWRAYGRDRDRILRKLSKLVVEPTGHRGHHDLLGARVGRNPRFGAKRQDVVVDDVADLARGLMGWVAAKPNRHREKELALRVEAEGHVEQLLDILLTRIHTGVRKLPRGAAMLREMRELTSHLNGEKLGAYLTYYTDELPPDSRHLATTVPERGGMAAVLEDPAAFDLRDKTMVLHDLMEYFVDSAHYPVTYGSGMLPEEREHDTLSTARVDGEGHRTHATQDRGQNVLKSGRRHPSTRNENARSTILARALNLPVWAGQSFTAMRMFKLAEWFGASRQETAAVAWGIFSFWRLHYDHREELAAHTLHETLDIAQNFGVPYSLHHQAAGLPQVTVDALVAEVRTDAAEFARLAERAHRAIDGFTGRGVPAPIAKEVRALRGVVAELSDSARAIEEGAGSLRTRSRAEPPSFDPACSGRAAQGRTRLTPAAVVAVIRMVDQHQRGARARASLVSASNLLRAAGLYGGSRDHGVDPRVEGWAVGRDLTVTAERFGLQERAQEQQPAPAGPRSGKEAESFRRFSRPFAHTSRSYGYEVGDAGTVLLPDGVALRGHWVRFGDDFLHDRGYLLRGDNGWIGRVANWDELRQILPPDAAPYALATDAARMYAVPVEGGGRAVVLSLTEEGAAPGGRAATTEPAASGPLRYRDRIALAKRAWQGTAADEVAELERTLLAAGPGARSLVIGAVPGEQLWAVNIAGGVRWLEQGTGRITEPPRTAPAGSEVLSIDLDPRARLIRPDPRLLAAGGEAARFCELGLGTDLRHVV</sequence>
<feature type="compositionally biased region" description="Basic and acidic residues" evidence="1">
    <location>
        <begin position="3191"/>
        <end position="3202"/>
    </location>
</feature>
<gene>
    <name evidence="5" type="ORF">SAMN05216223_1222</name>
</gene>
<feature type="compositionally biased region" description="Low complexity" evidence="1">
    <location>
        <begin position="479"/>
        <end position="502"/>
    </location>
</feature>
<accession>A0A1H6E070</accession>
<feature type="compositionally biased region" description="Basic and acidic residues" evidence="1">
    <location>
        <begin position="1246"/>
        <end position="1262"/>
    </location>
</feature>
<dbReference type="SUPFAM" id="SSF140453">
    <property type="entry name" value="EsxAB dimer-like"/>
    <property type="match status" value="1"/>
</dbReference>
<protein>
    <submittedName>
        <fullName evidence="5">TcdA/TcdB catalytic glycosyltransferase domain-containing protein</fullName>
    </submittedName>
</protein>
<dbReference type="InterPro" id="IPR036689">
    <property type="entry name" value="ESAT-6-like_sf"/>
</dbReference>
<feature type="compositionally biased region" description="Low complexity" evidence="1">
    <location>
        <begin position="543"/>
        <end position="553"/>
    </location>
</feature>
<feature type="compositionally biased region" description="Low complexity" evidence="1">
    <location>
        <begin position="453"/>
        <end position="470"/>
    </location>
</feature>
<feature type="compositionally biased region" description="Basic and acidic residues" evidence="1">
    <location>
        <begin position="3707"/>
        <end position="3717"/>
    </location>
</feature>
<feature type="compositionally biased region" description="Basic and acidic residues" evidence="1">
    <location>
        <begin position="1273"/>
        <end position="1287"/>
    </location>
</feature>
<evidence type="ECO:0000313" key="6">
    <source>
        <dbReference type="Proteomes" id="UP000236754"/>
    </source>
</evidence>
<feature type="region of interest" description="Disordered" evidence="1">
    <location>
        <begin position="1567"/>
        <end position="1590"/>
    </location>
</feature>
<dbReference type="OrthoDB" id="7064923at2"/>
<feature type="region of interest" description="Disordered" evidence="1">
    <location>
        <begin position="3707"/>
        <end position="3737"/>
    </location>
</feature>
<evidence type="ECO:0000313" key="5">
    <source>
        <dbReference type="EMBL" id="SEG90513.1"/>
    </source>
</evidence>
<organism evidence="5 6">
    <name type="scientific">Actinacidiphila yanglinensis</name>
    <dbReference type="NCBI Taxonomy" id="310779"/>
    <lineage>
        <taxon>Bacteria</taxon>
        <taxon>Bacillati</taxon>
        <taxon>Actinomycetota</taxon>
        <taxon>Actinomycetes</taxon>
        <taxon>Kitasatosporales</taxon>
        <taxon>Streptomycetaceae</taxon>
        <taxon>Actinacidiphila</taxon>
    </lineage>
</organism>
<feature type="compositionally biased region" description="Low complexity" evidence="1">
    <location>
        <begin position="235"/>
        <end position="248"/>
    </location>
</feature>
<dbReference type="Proteomes" id="UP000236754">
    <property type="component" value="Unassembled WGS sequence"/>
</dbReference>
<feature type="compositionally biased region" description="Basic and acidic residues" evidence="1">
    <location>
        <begin position="606"/>
        <end position="617"/>
    </location>
</feature>
<feature type="compositionally biased region" description="Gly residues" evidence="1">
    <location>
        <begin position="426"/>
        <end position="439"/>
    </location>
</feature>
<evidence type="ECO:0000256" key="1">
    <source>
        <dbReference type="SAM" id="MobiDB-lite"/>
    </source>
</evidence>
<dbReference type="Gene3D" id="3.90.550.20">
    <property type="match status" value="1"/>
</dbReference>
<feature type="region of interest" description="Disordered" evidence="1">
    <location>
        <begin position="1313"/>
        <end position="1369"/>
    </location>
</feature>
<feature type="compositionally biased region" description="Low complexity" evidence="1">
    <location>
        <begin position="3995"/>
        <end position="4004"/>
    </location>
</feature>
<dbReference type="InterPro" id="IPR029044">
    <property type="entry name" value="Nucleotide-diphossugar_trans"/>
</dbReference>
<feature type="domain" description="Outer membrane channel protein CpnT-like N-terminal" evidence="4">
    <location>
        <begin position="9"/>
        <end position="120"/>
    </location>
</feature>
<keyword evidence="2" id="KW-1133">Transmembrane helix</keyword>
<feature type="compositionally biased region" description="Polar residues" evidence="1">
    <location>
        <begin position="327"/>
        <end position="338"/>
    </location>
</feature>
<proteinExistence type="predicted"/>
<dbReference type="RefSeq" id="WP_103889927.1">
    <property type="nucleotide sequence ID" value="NZ_FNVU01000022.1"/>
</dbReference>
<feature type="region of interest" description="Disordered" evidence="1">
    <location>
        <begin position="2253"/>
        <end position="2319"/>
    </location>
</feature>
<reference evidence="5 6" key="1">
    <citation type="submission" date="2016-10" db="EMBL/GenBank/DDBJ databases">
        <authorList>
            <person name="de Groot N.N."/>
        </authorList>
    </citation>
    <scope>NUCLEOTIDE SEQUENCE [LARGE SCALE GENOMIC DNA]</scope>
    <source>
        <strain evidence="5 6">CGMCC 4.2023</strain>
    </source>
</reference>
<evidence type="ECO:0000259" key="3">
    <source>
        <dbReference type="Pfam" id="PF12919"/>
    </source>
</evidence>
<feature type="region of interest" description="Disordered" evidence="1">
    <location>
        <begin position="2984"/>
        <end position="3004"/>
    </location>
</feature>
<dbReference type="InterPro" id="IPR057746">
    <property type="entry name" value="CpnT-like_N"/>
</dbReference>
<feature type="transmembrane region" description="Helical" evidence="2">
    <location>
        <begin position="100"/>
        <end position="123"/>
    </location>
</feature>
<evidence type="ECO:0000256" key="2">
    <source>
        <dbReference type="SAM" id="Phobius"/>
    </source>
</evidence>
<feature type="region of interest" description="Disordered" evidence="1">
    <location>
        <begin position="2753"/>
        <end position="2784"/>
    </location>
</feature>
<name>A0A1H6E070_9ACTN</name>
<dbReference type="Pfam" id="PF25547">
    <property type="entry name" value="WXG100_2"/>
    <property type="match status" value="1"/>
</dbReference>
<dbReference type="Pfam" id="PF14891">
    <property type="entry name" value="Peptidase_M91"/>
    <property type="match status" value="1"/>
</dbReference>
<feature type="domain" description="GT44" evidence="3">
    <location>
        <begin position="1964"/>
        <end position="2009"/>
    </location>
</feature>
<keyword evidence="6" id="KW-1185">Reference proteome</keyword>
<keyword evidence="5" id="KW-0808">Transferase</keyword>
<keyword evidence="2" id="KW-0472">Membrane</keyword>
<dbReference type="InterPro" id="IPR024770">
    <property type="entry name" value="TcdA/TcdB_cat"/>
</dbReference>
<feature type="region of interest" description="Disordered" evidence="1">
    <location>
        <begin position="3989"/>
        <end position="4012"/>
    </location>
</feature>
<feature type="region of interest" description="Disordered" evidence="1">
    <location>
        <begin position="3890"/>
        <end position="3917"/>
    </location>
</feature>
<feature type="compositionally biased region" description="Basic and acidic residues" evidence="1">
    <location>
        <begin position="1323"/>
        <end position="1369"/>
    </location>
</feature>
<feature type="compositionally biased region" description="Basic and acidic residues" evidence="1">
    <location>
        <begin position="651"/>
        <end position="671"/>
    </location>
</feature>
<dbReference type="Pfam" id="PF12919">
    <property type="entry name" value="TcdA_TcdB"/>
    <property type="match status" value="1"/>
</dbReference>
<feature type="region of interest" description="Disordered" evidence="1">
    <location>
        <begin position="2717"/>
        <end position="2740"/>
    </location>
</feature>
<feature type="compositionally biased region" description="Basic and acidic residues" evidence="1">
    <location>
        <begin position="2299"/>
        <end position="2309"/>
    </location>
</feature>
<feature type="compositionally biased region" description="Basic and acidic residues" evidence="1">
    <location>
        <begin position="2995"/>
        <end position="3004"/>
    </location>
</feature>
<dbReference type="SUPFAM" id="SSF53448">
    <property type="entry name" value="Nucleotide-diphospho-sugar transferases"/>
    <property type="match status" value="1"/>
</dbReference>
<keyword evidence="2" id="KW-0812">Transmembrane</keyword>
<dbReference type="GO" id="GO:0016757">
    <property type="term" value="F:glycosyltransferase activity"/>
    <property type="evidence" value="ECO:0007669"/>
    <property type="project" value="InterPro"/>
</dbReference>
<evidence type="ECO:0000259" key="4">
    <source>
        <dbReference type="Pfam" id="PF25547"/>
    </source>
</evidence>
<feature type="region of interest" description="Disordered" evidence="1">
    <location>
        <begin position="3171"/>
        <end position="3220"/>
    </location>
</feature>
<dbReference type="InterPro" id="IPR028208">
    <property type="entry name" value="Effector_pro_NleD-like"/>
</dbReference>
<feature type="compositionally biased region" description="Basic and acidic residues" evidence="1">
    <location>
        <begin position="695"/>
        <end position="710"/>
    </location>
</feature>